<reference evidence="2" key="1">
    <citation type="journal article" date="2020" name="mSystems">
        <title>Genome- and Community-Level Interaction Insights into Carbon Utilization and Element Cycling Functions of Hydrothermarchaeota in Hydrothermal Sediment.</title>
        <authorList>
            <person name="Zhou Z."/>
            <person name="Liu Y."/>
            <person name="Xu W."/>
            <person name="Pan J."/>
            <person name="Luo Z.H."/>
            <person name="Li M."/>
        </authorList>
    </citation>
    <scope>NUCLEOTIDE SEQUENCE [LARGE SCALE GENOMIC DNA]</scope>
    <source>
        <strain evidence="2">SpSt-587</strain>
    </source>
</reference>
<dbReference type="GO" id="GO:0030643">
    <property type="term" value="P:intracellular phosphate ion homeostasis"/>
    <property type="evidence" value="ECO:0007669"/>
    <property type="project" value="InterPro"/>
</dbReference>
<proteinExistence type="predicted"/>
<evidence type="ECO:0000259" key="1">
    <source>
        <dbReference type="SMART" id="SM00966"/>
    </source>
</evidence>
<dbReference type="Gene3D" id="1.20.58.220">
    <property type="entry name" value="Phosphate transport system protein phou homolog 2, domain 2"/>
    <property type="match status" value="1"/>
</dbReference>
<comment type="caution">
    <text evidence="2">The sequence shown here is derived from an EMBL/GenBank/DDBJ whole genome shotgun (WGS) entry which is preliminary data.</text>
</comment>
<dbReference type="AlphaFoldDB" id="A0A7J3M5W4"/>
<organism evidence="2">
    <name type="scientific">Archaeoglobus fulgidus</name>
    <dbReference type="NCBI Taxonomy" id="2234"/>
    <lineage>
        <taxon>Archaea</taxon>
        <taxon>Methanobacteriati</taxon>
        <taxon>Methanobacteriota</taxon>
        <taxon>Archaeoglobi</taxon>
        <taxon>Archaeoglobales</taxon>
        <taxon>Archaeoglobaceae</taxon>
        <taxon>Archaeoglobus</taxon>
    </lineage>
</organism>
<dbReference type="SMART" id="SM00966">
    <property type="entry name" value="SpoVT_AbrB"/>
    <property type="match status" value="1"/>
</dbReference>
<dbReference type="GO" id="GO:0003677">
    <property type="term" value="F:DNA binding"/>
    <property type="evidence" value="ECO:0007669"/>
    <property type="project" value="InterPro"/>
</dbReference>
<dbReference type="InterPro" id="IPR038078">
    <property type="entry name" value="PhoU-like_sf"/>
</dbReference>
<feature type="domain" description="SpoVT-AbrB" evidence="1">
    <location>
        <begin position="9"/>
        <end position="54"/>
    </location>
</feature>
<dbReference type="EMBL" id="DSYZ01000152">
    <property type="protein sequence ID" value="HGT83675.1"/>
    <property type="molecule type" value="Genomic_DNA"/>
</dbReference>
<dbReference type="GO" id="GO:0045936">
    <property type="term" value="P:negative regulation of phosphate metabolic process"/>
    <property type="evidence" value="ECO:0007669"/>
    <property type="project" value="InterPro"/>
</dbReference>
<dbReference type="Pfam" id="PF04014">
    <property type="entry name" value="MazE_antitoxin"/>
    <property type="match status" value="1"/>
</dbReference>
<dbReference type="InterPro" id="IPR007159">
    <property type="entry name" value="SpoVT-AbrB_dom"/>
</dbReference>
<dbReference type="SUPFAM" id="SSF89447">
    <property type="entry name" value="AbrB/MazE/MraZ-like"/>
    <property type="match status" value="1"/>
</dbReference>
<name>A0A7J3M5W4_ARCFL</name>
<protein>
    <submittedName>
        <fullName evidence="2">Phosphate uptake regulator PhoU</fullName>
    </submittedName>
</protein>
<dbReference type="InterPro" id="IPR037914">
    <property type="entry name" value="SpoVT-AbrB_sf"/>
</dbReference>
<dbReference type="SUPFAM" id="SSF109755">
    <property type="entry name" value="PhoU-like"/>
    <property type="match status" value="1"/>
</dbReference>
<gene>
    <name evidence="2" type="ORF">ENT52_08140</name>
</gene>
<dbReference type="PANTHER" id="PTHR42930:SF2">
    <property type="entry name" value="PHOU DOMAIN-CONTAINING PROTEIN"/>
    <property type="match status" value="1"/>
</dbReference>
<dbReference type="InterPro" id="IPR026022">
    <property type="entry name" value="PhoU_dom"/>
</dbReference>
<dbReference type="InterPro" id="IPR028366">
    <property type="entry name" value="PhoU"/>
</dbReference>
<dbReference type="PANTHER" id="PTHR42930">
    <property type="entry name" value="PHOSPHATE-SPECIFIC TRANSPORT SYSTEM ACCESSORY PROTEIN PHOU"/>
    <property type="match status" value="1"/>
</dbReference>
<evidence type="ECO:0000313" key="2">
    <source>
        <dbReference type="EMBL" id="HGT83675.1"/>
    </source>
</evidence>
<accession>A0A7J3M5W4</accession>
<dbReference type="Pfam" id="PF01895">
    <property type="entry name" value="PhoU"/>
    <property type="match status" value="1"/>
</dbReference>
<sequence>MVEVRKLQLIGGSSYMVSLPKDWVKKNNLKQGDEIVLDIENSVIMLYPKGFKEDIRVSRVEISDLKRYDEKFLRRFIYALYIQGVDEIRIVDKKLNPRLVAKISEIVKSLIGMEIIDASDKVVLKCLTVTDFDVYGVVKRMTQIVVTMMETLIDAIRSRDFSGLRELKNLEDDTDRLYLLAVRQEHRLVREFSSPAKWNELRLILGIRTVAKLIEEIIDNLENFSNYIRAVEKEEELETIEKFLIELFGAFEVLSRAYFESELETSEDSIQLLEEIESKMLSKIDGSSQYRLSLESLMSACRHMKSIGEIALNKSVRESLKATR</sequence>